<feature type="compositionally biased region" description="Basic and acidic residues" evidence="1">
    <location>
        <begin position="30"/>
        <end position="47"/>
    </location>
</feature>
<comment type="caution">
    <text evidence="2">The sequence shown here is derived from an EMBL/GenBank/DDBJ whole genome shotgun (WGS) entry which is preliminary data.</text>
</comment>
<dbReference type="Proteomes" id="UP000247903">
    <property type="component" value="Unassembled WGS sequence"/>
</dbReference>
<protein>
    <recommendedName>
        <fullName evidence="4">Lipoprotein</fullName>
    </recommendedName>
</protein>
<evidence type="ECO:0000256" key="1">
    <source>
        <dbReference type="SAM" id="MobiDB-lite"/>
    </source>
</evidence>
<sequence length="249" mass="28615">MNKKYSLLVIASFVVLFQSCNDSNKSQTSAEKEEVSVKEENQSEKLTPKPQTGKPIADFIPADYKFFQEIKGDLNKDGLEDCVVIIKGTKKENIITDEYRGKLDRNRRGIIVLFKKNTNYIEAVKNYNCFSSENEDGGVYFAPELDVSIEKGKLYVHYGHGRYGYWSYTFRYQKADFELIGYDSSDNFGPVVNSETSINFLTKKKVTKTNVNEEAESGDEVFEETKEEIKMNKIIKLSEIKDFDKLEVE</sequence>
<name>A0A2V4C798_9FLAO</name>
<evidence type="ECO:0008006" key="4">
    <source>
        <dbReference type="Google" id="ProtNLM"/>
    </source>
</evidence>
<feature type="region of interest" description="Disordered" evidence="1">
    <location>
        <begin position="28"/>
        <end position="53"/>
    </location>
</feature>
<proteinExistence type="predicted"/>
<dbReference type="EMBL" id="QJHK01000003">
    <property type="protein sequence ID" value="PXY42074.1"/>
    <property type="molecule type" value="Genomic_DNA"/>
</dbReference>
<dbReference type="OrthoDB" id="86940at2"/>
<dbReference type="AlphaFoldDB" id="A0A2V4C798"/>
<reference evidence="2 3" key="1">
    <citation type="submission" date="2018-05" db="EMBL/GenBank/DDBJ databases">
        <title>Flavobacterium sp. strain IMCC34759, incomplete genome.</title>
        <authorList>
            <person name="Joung Y."/>
            <person name="Cho J."/>
        </authorList>
    </citation>
    <scope>NUCLEOTIDE SEQUENCE [LARGE SCALE GENOMIC DNA]</scope>
    <source>
        <strain evidence="2 3">IMCC34759</strain>
    </source>
</reference>
<organism evidence="2 3">
    <name type="scientific">Flavobacterium cheongpyeongense</name>
    <dbReference type="NCBI Taxonomy" id="2212651"/>
    <lineage>
        <taxon>Bacteria</taxon>
        <taxon>Pseudomonadati</taxon>
        <taxon>Bacteroidota</taxon>
        <taxon>Flavobacteriia</taxon>
        <taxon>Flavobacteriales</taxon>
        <taxon>Flavobacteriaceae</taxon>
        <taxon>Flavobacterium</taxon>
    </lineage>
</organism>
<accession>A0A2V4C798</accession>
<gene>
    <name evidence="2" type="ORF">DMB65_04465</name>
</gene>
<evidence type="ECO:0000313" key="2">
    <source>
        <dbReference type="EMBL" id="PXY42074.1"/>
    </source>
</evidence>
<keyword evidence="3" id="KW-1185">Reference proteome</keyword>
<dbReference type="PROSITE" id="PS51257">
    <property type="entry name" value="PROKAR_LIPOPROTEIN"/>
    <property type="match status" value="1"/>
</dbReference>
<dbReference type="RefSeq" id="WP_110305701.1">
    <property type="nucleotide sequence ID" value="NZ_QJHK01000003.1"/>
</dbReference>
<evidence type="ECO:0000313" key="3">
    <source>
        <dbReference type="Proteomes" id="UP000247903"/>
    </source>
</evidence>